<organism evidence="3 4">
    <name type="scientific">Rhodocista pekingensis</name>
    <dbReference type="NCBI Taxonomy" id="201185"/>
    <lineage>
        <taxon>Bacteria</taxon>
        <taxon>Pseudomonadati</taxon>
        <taxon>Pseudomonadota</taxon>
        <taxon>Alphaproteobacteria</taxon>
        <taxon>Rhodospirillales</taxon>
        <taxon>Azospirillaceae</taxon>
        <taxon>Rhodocista</taxon>
    </lineage>
</organism>
<dbReference type="Gene3D" id="3.40.50.150">
    <property type="entry name" value="Vaccinia Virus protein VP39"/>
    <property type="match status" value="1"/>
</dbReference>
<keyword evidence="4" id="KW-1185">Reference proteome</keyword>
<evidence type="ECO:0000256" key="1">
    <source>
        <dbReference type="ARBA" id="ARBA00022603"/>
    </source>
</evidence>
<gene>
    <name evidence="3" type="ORF">ACFQPS_17640</name>
</gene>
<dbReference type="PANTHER" id="PTHR40048:SF1">
    <property type="entry name" value="RHAMNOSYL O-METHYLTRANSFERASE"/>
    <property type="match status" value="1"/>
</dbReference>
<evidence type="ECO:0000256" key="2">
    <source>
        <dbReference type="ARBA" id="ARBA00022679"/>
    </source>
</evidence>
<keyword evidence="2" id="KW-0808">Transferase</keyword>
<dbReference type="InterPro" id="IPR007072">
    <property type="entry name" value="RNMT_CmcI"/>
</dbReference>
<protein>
    <submittedName>
        <fullName evidence="3">Cephalosporin hydroxylase family protein</fullName>
    </submittedName>
</protein>
<comment type="caution">
    <text evidence="3">The sequence shown here is derived from an EMBL/GenBank/DDBJ whole genome shotgun (WGS) entry which is preliminary data.</text>
</comment>
<proteinExistence type="predicted"/>
<dbReference type="Proteomes" id="UP001596456">
    <property type="component" value="Unassembled WGS sequence"/>
</dbReference>
<dbReference type="InterPro" id="IPR029063">
    <property type="entry name" value="SAM-dependent_MTases_sf"/>
</dbReference>
<dbReference type="PANTHER" id="PTHR40048">
    <property type="entry name" value="RHAMNOSYL O-METHYLTRANSFERASE"/>
    <property type="match status" value="1"/>
</dbReference>
<evidence type="ECO:0000313" key="4">
    <source>
        <dbReference type="Proteomes" id="UP001596456"/>
    </source>
</evidence>
<dbReference type="Pfam" id="PF04989">
    <property type="entry name" value="RMNT_CmcI"/>
    <property type="match status" value="1"/>
</dbReference>
<accession>A0ABW2L0Q2</accession>
<dbReference type="SUPFAM" id="SSF53335">
    <property type="entry name" value="S-adenosyl-L-methionine-dependent methyltransferases"/>
    <property type="match status" value="1"/>
</dbReference>
<dbReference type="EMBL" id="JBHTCM010000025">
    <property type="protein sequence ID" value="MFC7334993.1"/>
    <property type="molecule type" value="Genomic_DNA"/>
</dbReference>
<dbReference type="RefSeq" id="WP_377360532.1">
    <property type="nucleotide sequence ID" value="NZ_JBHTCM010000025.1"/>
</dbReference>
<evidence type="ECO:0000313" key="3">
    <source>
        <dbReference type="EMBL" id="MFC7334993.1"/>
    </source>
</evidence>
<keyword evidence="1" id="KW-0489">Methyltransferase</keyword>
<name>A0ABW2L0Q2_9PROT</name>
<sequence length="256" mass="28078">MKLTIDTDARTIEIAEGGEPRRIDLFSAEGYARVATLWRDVGWVQKHSYSFTWMGRPIIQLPEDLVRLQEAIHAVRPDVIVETGVAHGGSLVFHASLMKAMGHGRRVIGVDVEIRPHNRAALESHPLAPMIDLIEGDSVAPETVGRVASLIAPGDTVMVILDSNHTRAHVAAELAAYAGLVSPGSYLLVTDGIMGDLAGLPRTLPEWQWDNPRQAAVEFLAAHPEFEEVGPPRPFDESAGCTDITYFPGGWLRRRR</sequence>
<reference evidence="4" key="1">
    <citation type="journal article" date="2019" name="Int. J. Syst. Evol. Microbiol.">
        <title>The Global Catalogue of Microorganisms (GCM) 10K type strain sequencing project: providing services to taxonomists for standard genome sequencing and annotation.</title>
        <authorList>
            <consortium name="The Broad Institute Genomics Platform"/>
            <consortium name="The Broad Institute Genome Sequencing Center for Infectious Disease"/>
            <person name="Wu L."/>
            <person name="Ma J."/>
        </authorList>
    </citation>
    <scope>NUCLEOTIDE SEQUENCE [LARGE SCALE GENOMIC DNA]</scope>
    <source>
        <strain evidence="4">CGMCC 1.16275</strain>
    </source>
</reference>